<evidence type="ECO:0000259" key="3">
    <source>
        <dbReference type="PROSITE" id="PS51387"/>
    </source>
</evidence>
<dbReference type="InterPro" id="IPR036683">
    <property type="entry name" value="CO_DH_flav_C_dom_sf"/>
</dbReference>
<dbReference type="Pfam" id="PF07992">
    <property type="entry name" value="Pyr_redox_2"/>
    <property type="match status" value="1"/>
</dbReference>
<dbReference type="InterPro" id="IPR036188">
    <property type="entry name" value="FAD/NAD-bd_sf"/>
</dbReference>
<dbReference type="PANTHER" id="PTHR42783:SF3">
    <property type="entry name" value="GLUTAMATE SYNTHASE [NADPH] SMALL CHAIN-RELATED"/>
    <property type="match status" value="1"/>
</dbReference>
<dbReference type="PRINTS" id="PR00419">
    <property type="entry name" value="ADXRDTASE"/>
</dbReference>
<dbReference type="Pfam" id="PF03450">
    <property type="entry name" value="CO_deh_flav_C"/>
    <property type="match status" value="1"/>
</dbReference>
<comment type="caution">
    <text evidence="4">The sequence shown here is derived from an EMBL/GenBank/DDBJ whole genome shotgun (WGS) entry which is preliminary data.</text>
</comment>
<keyword evidence="5" id="KW-1185">Reference proteome</keyword>
<dbReference type="SUPFAM" id="SSF56176">
    <property type="entry name" value="FAD-binding/transporter-associated domain-like"/>
    <property type="match status" value="2"/>
</dbReference>
<dbReference type="PROSITE" id="PS51387">
    <property type="entry name" value="FAD_PCMH"/>
    <property type="match status" value="1"/>
</dbReference>
<evidence type="ECO:0000313" key="5">
    <source>
        <dbReference type="Proteomes" id="UP000446866"/>
    </source>
</evidence>
<dbReference type="EMBL" id="QXWK01000001">
    <property type="protein sequence ID" value="NBH60146.1"/>
    <property type="molecule type" value="Genomic_DNA"/>
</dbReference>
<sequence>MKDLEVYYAGSAKEASALLKEKGDSSWPMGGGTDLIGVIREGILPQQINEIVSLKKAEDLQGIIKDENYLTLGAATTLSEIEKNAEINQIFPALAEAARTVASPQIRHVATVGGNICQQVRCWYYRYQGDKFNCLRKGGERCNAVVGNNLYHSVFGAFKVCDPPCQVECPNSTNIPAYMERLRSGDIAGAAKILFEVNPLAAVTGRICPHTCEQTCNRKKFDESVSVREAERFLGDYVLEHPEDFITPPKKESGKKVTVIGSGPAGLSAAFYLRQAGHTVTILDQNPEIGGMLYYGIPSYRLPKEILARYKEILLGLGVNFRMNTKVGETVTLEDLYKECDIVLVGIGAWVSLGLEFEGKDAEGVLNALEFLQKAADRVPQKLGEKVVVIGGGNTSFDVCRSARKMGAKEVTLLSILPYDEMPAEEEEITEALEEGVQILDLTTLQKVIKGENGEVKTLVLQQMEKIDEDETGLGNIAPVQDVTRELEADNVIVAIGQTIDLEGFESLSSGGRLIALSEKESGKTFEEAIFAAGDAAYGPATAVKAIFQGRNCAKSICETIGGMEEVVQTERGEKISFSSYALQKTEKAKTANAPLEERELYKEISTTLNIEEILQEAERCLNCGCVAVSPTDVGTALIALDAMIVTNEREILAEHFFKAAVMGSTVLEKGEIVTKIRVPQAAAGNKQIYYKHRTRKSIDFPILSIALNADMDGQKVKDIRVVFGAAAPVPKRMHQVEEFLRGKDLTRQVAEEAAALAVEDCVPLAENAYKVHLLEVLTRRTLEKLI</sequence>
<dbReference type="InterPro" id="IPR016166">
    <property type="entry name" value="FAD-bd_PCMH"/>
</dbReference>
<dbReference type="Pfam" id="PF14691">
    <property type="entry name" value="Fer4_20"/>
    <property type="match status" value="1"/>
</dbReference>
<dbReference type="SUPFAM" id="SSF51971">
    <property type="entry name" value="Nucleotide-binding domain"/>
    <property type="match status" value="1"/>
</dbReference>
<dbReference type="GO" id="GO:0051536">
    <property type="term" value="F:iron-sulfur cluster binding"/>
    <property type="evidence" value="ECO:0007669"/>
    <property type="project" value="InterPro"/>
</dbReference>
<dbReference type="InterPro" id="IPR002346">
    <property type="entry name" value="Mopterin_DH_FAD-bd"/>
</dbReference>
<dbReference type="SMART" id="SM01092">
    <property type="entry name" value="CO_deh_flav_C"/>
    <property type="match status" value="1"/>
</dbReference>
<dbReference type="InterPro" id="IPR023753">
    <property type="entry name" value="FAD/NAD-binding_dom"/>
</dbReference>
<evidence type="ECO:0000256" key="1">
    <source>
        <dbReference type="ARBA" id="ARBA00022630"/>
    </source>
</evidence>
<dbReference type="Gene3D" id="3.50.50.60">
    <property type="entry name" value="FAD/NAD(P)-binding domain"/>
    <property type="match status" value="2"/>
</dbReference>
<keyword evidence="2" id="KW-0560">Oxidoreductase</keyword>
<protein>
    <submittedName>
        <fullName evidence="4">FAD-dependent oxidoreductase</fullName>
    </submittedName>
</protein>
<dbReference type="Gene3D" id="3.30.390.50">
    <property type="entry name" value="CO dehydrogenase flavoprotein, C-terminal domain"/>
    <property type="match status" value="1"/>
</dbReference>
<dbReference type="SUPFAM" id="SSF46548">
    <property type="entry name" value="alpha-helical ferredoxin"/>
    <property type="match status" value="1"/>
</dbReference>
<dbReference type="PANTHER" id="PTHR42783">
    <property type="entry name" value="GLUTAMATE SYNTHASE [NADPH] SMALL CHAIN"/>
    <property type="match status" value="1"/>
</dbReference>
<dbReference type="Proteomes" id="UP000446866">
    <property type="component" value="Unassembled WGS sequence"/>
</dbReference>
<dbReference type="AlphaFoldDB" id="A0A845QFW1"/>
<dbReference type="GO" id="GO:0071949">
    <property type="term" value="F:FAD binding"/>
    <property type="evidence" value="ECO:0007669"/>
    <property type="project" value="InterPro"/>
</dbReference>
<proteinExistence type="predicted"/>
<gene>
    <name evidence="4" type="ORF">D0435_00455</name>
</gene>
<dbReference type="InterPro" id="IPR016169">
    <property type="entry name" value="FAD-bd_PCMH_sub2"/>
</dbReference>
<evidence type="ECO:0000313" key="4">
    <source>
        <dbReference type="EMBL" id="NBH60146.1"/>
    </source>
</evidence>
<dbReference type="Gene3D" id="3.30.465.10">
    <property type="match status" value="2"/>
</dbReference>
<dbReference type="SUPFAM" id="SSF55447">
    <property type="entry name" value="CO dehydrogenase flavoprotein C-terminal domain-like"/>
    <property type="match status" value="1"/>
</dbReference>
<keyword evidence="1" id="KW-0285">Flavoprotein</keyword>
<dbReference type="InterPro" id="IPR028261">
    <property type="entry name" value="DPD_II"/>
</dbReference>
<dbReference type="InterPro" id="IPR036318">
    <property type="entry name" value="FAD-bd_PCMH-like_sf"/>
</dbReference>
<reference evidence="4 5" key="1">
    <citation type="submission" date="2018-08" db="EMBL/GenBank/DDBJ databases">
        <title>Murine metabolic-syndrome-specific gut microbial biobank.</title>
        <authorList>
            <person name="Liu C."/>
        </authorList>
    </citation>
    <scope>NUCLEOTIDE SEQUENCE [LARGE SCALE GENOMIC DNA]</scope>
    <source>
        <strain evidence="4 5">28</strain>
    </source>
</reference>
<dbReference type="GO" id="GO:0016491">
    <property type="term" value="F:oxidoreductase activity"/>
    <property type="evidence" value="ECO:0007669"/>
    <property type="project" value="UniProtKB-KW"/>
</dbReference>
<accession>A0A845QFW1</accession>
<dbReference type="InterPro" id="IPR005107">
    <property type="entry name" value="CO_DH_flav_C"/>
</dbReference>
<organism evidence="4 5">
    <name type="scientific">Anaerotruncus colihominis</name>
    <dbReference type="NCBI Taxonomy" id="169435"/>
    <lineage>
        <taxon>Bacteria</taxon>
        <taxon>Bacillati</taxon>
        <taxon>Bacillota</taxon>
        <taxon>Clostridia</taxon>
        <taxon>Eubacteriales</taxon>
        <taxon>Oscillospiraceae</taxon>
        <taxon>Anaerotruncus</taxon>
    </lineage>
</organism>
<feature type="domain" description="FAD-binding PCMH-type" evidence="3">
    <location>
        <begin position="1"/>
        <end position="203"/>
    </location>
</feature>
<name>A0A845QFW1_9FIRM</name>
<dbReference type="Pfam" id="PF00941">
    <property type="entry name" value="FAD_binding_5"/>
    <property type="match status" value="1"/>
</dbReference>
<dbReference type="Gene3D" id="1.10.1060.10">
    <property type="entry name" value="Alpha-helical ferredoxin"/>
    <property type="match status" value="1"/>
</dbReference>
<dbReference type="RefSeq" id="WP_160200445.1">
    <property type="nucleotide sequence ID" value="NZ_QXWK01000001.1"/>
</dbReference>
<dbReference type="InterPro" id="IPR009051">
    <property type="entry name" value="Helical_ferredxn"/>
</dbReference>
<evidence type="ECO:0000256" key="2">
    <source>
        <dbReference type="ARBA" id="ARBA00023002"/>
    </source>
</evidence>